<dbReference type="PANTHER" id="PTHR12522:SF4">
    <property type="entry name" value="ZINC FINGER PROTEIN ELBOW"/>
    <property type="match status" value="1"/>
</dbReference>
<dbReference type="PANTHER" id="PTHR12522">
    <property type="entry name" value="ZINC-FINGER PROTEIN NOLZ1-RELATED"/>
    <property type="match status" value="1"/>
</dbReference>
<evidence type="ECO:0000256" key="1">
    <source>
        <dbReference type="ARBA" id="ARBA00022723"/>
    </source>
</evidence>
<keyword evidence="2" id="KW-0863">Zinc-finger</keyword>
<evidence type="ECO:0000256" key="4">
    <source>
        <dbReference type="SAM" id="MobiDB-lite"/>
    </source>
</evidence>
<dbReference type="GO" id="GO:0008270">
    <property type="term" value="F:zinc ion binding"/>
    <property type="evidence" value="ECO:0007669"/>
    <property type="project" value="UniProtKB-KW"/>
</dbReference>
<dbReference type="InterPro" id="IPR051520">
    <property type="entry name" value="Elbow/Noc_ZnFinger"/>
</dbReference>
<feature type="compositionally biased region" description="Basic and acidic residues" evidence="4">
    <location>
        <begin position="51"/>
        <end position="66"/>
    </location>
</feature>
<dbReference type="EMBL" id="SRMA01025588">
    <property type="protein sequence ID" value="TRY92932.1"/>
    <property type="molecule type" value="Genomic_DNA"/>
</dbReference>
<dbReference type="GO" id="GO:0005634">
    <property type="term" value="C:nucleus"/>
    <property type="evidence" value="ECO:0007669"/>
    <property type="project" value="TreeGrafter"/>
</dbReference>
<feature type="region of interest" description="Disordered" evidence="4">
    <location>
        <begin position="45"/>
        <end position="105"/>
    </location>
</feature>
<dbReference type="Proteomes" id="UP000316079">
    <property type="component" value="Unassembled WGS sequence"/>
</dbReference>
<organism evidence="5 6">
    <name type="scientific">Danionella cerebrum</name>
    <dbReference type="NCBI Taxonomy" id="2873325"/>
    <lineage>
        <taxon>Eukaryota</taxon>
        <taxon>Metazoa</taxon>
        <taxon>Chordata</taxon>
        <taxon>Craniata</taxon>
        <taxon>Vertebrata</taxon>
        <taxon>Euteleostomi</taxon>
        <taxon>Actinopterygii</taxon>
        <taxon>Neopterygii</taxon>
        <taxon>Teleostei</taxon>
        <taxon>Ostariophysi</taxon>
        <taxon>Cypriniformes</taxon>
        <taxon>Danionidae</taxon>
        <taxon>Danioninae</taxon>
        <taxon>Danionella</taxon>
    </lineage>
</organism>
<dbReference type="AlphaFoldDB" id="A0A553QSI5"/>
<keyword evidence="6" id="KW-1185">Reference proteome</keyword>
<name>A0A553QSI5_9TELE</name>
<dbReference type="OrthoDB" id="10054079at2759"/>
<evidence type="ECO:0000313" key="5">
    <source>
        <dbReference type="EMBL" id="TRY92932.1"/>
    </source>
</evidence>
<reference evidence="5 6" key="1">
    <citation type="journal article" date="2019" name="Sci. Data">
        <title>Hybrid genome assembly and annotation of Danionella translucida.</title>
        <authorList>
            <person name="Kadobianskyi M."/>
            <person name="Schulze L."/>
            <person name="Schuelke M."/>
            <person name="Judkewitz B."/>
        </authorList>
    </citation>
    <scope>NUCLEOTIDE SEQUENCE [LARGE SCALE GENOMIC DNA]</scope>
    <source>
        <strain evidence="5 6">Bolton</strain>
    </source>
</reference>
<dbReference type="GO" id="GO:0045892">
    <property type="term" value="P:negative regulation of DNA-templated transcription"/>
    <property type="evidence" value="ECO:0007669"/>
    <property type="project" value="TreeGrafter"/>
</dbReference>
<comment type="caution">
    <text evidence="5">The sequence shown here is derived from an EMBL/GenBank/DDBJ whole genome shotgun (WGS) entry which is preliminary data.</text>
</comment>
<evidence type="ECO:0000313" key="6">
    <source>
        <dbReference type="Proteomes" id="UP000316079"/>
    </source>
</evidence>
<protein>
    <submittedName>
        <fullName evidence="5">Uncharacterized protein</fullName>
    </submittedName>
</protein>
<evidence type="ECO:0000256" key="3">
    <source>
        <dbReference type="ARBA" id="ARBA00022833"/>
    </source>
</evidence>
<proteinExistence type="predicted"/>
<feature type="region of interest" description="Disordered" evidence="4">
    <location>
        <begin position="1"/>
        <end position="25"/>
    </location>
</feature>
<keyword evidence="3" id="KW-0862">Zinc</keyword>
<evidence type="ECO:0000256" key="2">
    <source>
        <dbReference type="ARBA" id="ARBA00022771"/>
    </source>
</evidence>
<sequence length="363" mass="39154">MLQAGHTLYPDSYLPPLPAAPVGPIELDAKKSPLALLAQTCSQIGRPDAPLSERDSSSHSVQDKTRIKPFAKSLEKTHKASAKSAGSPGSCHSESPPLGRTEPAQKLLGKDSKDDICSPAPPNTTKTSTLAFGMVAAVSPYRSVPISPLHCDKAYTSFPQPFLALKPGHPINTHLSSFPFTSTGEPKAVLSSDASLICRDSCSTHHCTSHEPAKPLYPLMYASSSLHPLPNTTALSFPIYPYSFILPNRVSCVQLDTPKRTLLFICRGHPSITGPEPGFILTLSTQHQRGAQCCPPRPLLDHFIRHMRCTDNSRWLLLHSGSSEGSGLVLFLRDLRKLLSFCKAGGLVNMADVLDPTLSVLVI</sequence>
<accession>A0A553QSI5</accession>
<keyword evidence="1" id="KW-0479">Metal-binding</keyword>
<gene>
    <name evidence="5" type="ORF">DNTS_033818</name>
</gene>